<organism evidence="2 3">
    <name type="scientific">Tulasnella calospora MUT 4182</name>
    <dbReference type="NCBI Taxonomy" id="1051891"/>
    <lineage>
        <taxon>Eukaryota</taxon>
        <taxon>Fungi</taxon>
        <taxon>Dikarya</taxon>
        <taxon>Basidiomycota</taxon>
        <taxon>Agaricomycotina</taxon>
        <taxon>Agaricomycetes</taxon>
        <taxon>Cantharellales</taxon>
        <taxon>Tulasnellaceae</taxon>
        <taxon>Tulasnella</taxon>
    </lineage>
</organism>
<proteinExistence type="predicted"/>
<feature type="compositionally biased region" description="Low complexity" evidence="1">
    <location>
        <begin position="456"/>
        <end position="476"/>
    </location>
</feature>
<gene>
    <name evidence="2" type="ORF">M407DRAFT_150735</name>
</gene>
<feature type="compositionally biased region" description="Low complexity" evidence="1">
    <location>
        <begin position="189"/>
        <end position="198"/>
    </location>
</feature>
<feature type="compositionally biased region" description="Polar residues" evidence="1">
    <location>
        <begin position="430"/>
        <end position="439"/>
    </location>
</feature>
<feature type="region of interest" description="Disordered" evidence="1">
    <location>
        <begin position="98"/>
        <end position="136"/>
    </location>
</feature>
<evidence type="ECO:0000313" key="2">
    <source>
        <dbReference type="EMBL" id="KIO34101.1"/>
    </source>
</evidence>
<feature type="compositionally biased region" description="Polar residues" evidence="1">
    <location>
        <begin position="344"/>
        <end position="356"/>
    </location>
</feature>
<dbReference type="Proteomes" id="UP000054248">
    <property type="component" value="Unassembled WGS sequence"/>
</dbReference>
<feature type="region of interest" description="Disordered" evidence="1">
    <location>
        <begin position="423"/>
        <end position="543"/>
    </location>
</feature>
<dbReference type="HOGENOM" id="CLU_484132_0_0_1"/>
<dbReference type="AlphaFoldDB" id="A0A0C3QWC8"/>
<name>A0A0C3QWC8_9AGAM</name>
<reference evidence="2 3" key="1">
    <citation type="submission" date="2014-04" db="EMBL/GenBank/DDBJ databases">
        <authorList>
            <consortium name="DOE Joint Genome Institute"/>
            <person name="Kuo A."/>
            <person name="Girlanda M."/>
            <person name="Perotto S."/>
            <person name="Kohler A."/>
            <person name="Nagy L.G."/>
            <person name="Floudas D."/>
            <person name="Copeland A."/>
            <person name="Barry K.W."/>
            <person name="Cichocki N."/>
            <person name="Veneault-Fourrey C."/>
            <person name="LaButti K."/>
            <person name="Lindquist E.A."/>
            <person name="Lipzen A."/>
            <person name="Lundell T."/>
            <person name="Morin E."/>
            <person name="Murat C."/>
            <person name="Sun H."/>
            <person name="Tunlid A."/>
            <person name="Henrissat B."/>
            <person name="Grigoriev I.V."/>
            <person name="Hibbett D.S."/>
            <person name="Martin F."/>
            <person name="Nordberg H.P."/>
            <person name="Cantor M.N."/>
            <person name="Hua S.X."/>
        </authorList>
    </citation>
    <scope>NUCLEOTIDE SEQUENCE [LARGE SCALE GENOMIC DNA]</scope>
    <source>
        <strain evidence="2 3">MUT 4182</strain>
    </source>
</reference>
<dbReference type="EMBL" id="KN822944">
    <property type="protein sequence ID" value="KIO34101.1"/>
    <property type="molecule type" value="Genomic_DNA"/>
</dbReference>
<keyword evidence="3" id="KW-1185">Reference proteome</keyword>
<protein>
    <submittedName>
        <fullName evidence="2">Uncharacterized protein</fullName>
    </submittedName>
</protein>
<accession>A0A0C3QWC8</accession>
<feature type="region of interest" description="Disordered" evidence="1">
    <location>
        <begin position="189"/>
        <end position="208"/>
    </location>
</feature>
<feature type="compositionally biased region" description="Low complexity" evidence="1">
    <location>
        <begin position="323"/>
        <end position="339"/>
    </location>
</feature>
<evidence type="ECO:0000313" key="3">
    <source>
        <dbReference type="Proteomes" id="UP000054248"/>
    </source>
</evidence>
<sequence length="563" mass="60948">MNQVHGPRVGGSPSAWQWRVDEASEQHCIQVVLEDALAGSIYESGAPENRVPPGPPYMSGTELKDRYCKENMGFAMIWRAQPSLSGFHYWTLQHVEGSSPPPTSSSLSSPPLSDSIHTESNFDYDPNTPASSVPSPYLEKFSPVIKGEDEPLPECDPEKTLKAKIVVPRGRLKDILYGEKESLFGFKSTRFQSSSSRPPSRDRTESRPLSQRALLLAVQETSPHPKARGRANTASSALSDATSCATSSACGSQVPQFVGPTLCIRLRHDHSRSPSPRRPSRSNSITSPTQARRPFHWSTTTVPHPAPAPAIETIPPSSRRGSNASLTATNQLATNTLTSRIPRPNSSLSRTSSYASVHTMDPAGPANPVLRPKSKDLVRTTSTNRRSKRIDAGGSTLQPPHSPHTLRHGSSQAMRRLQNHLQHDADGSGSYPTPGTSPTNDRRGSMDYPWASQPYSSSATSLLPTPSTSPRTTRPSHLPPPPLPEFVSVSPKLFRKPSQSSLVNRPPRAPSPVKQSENDFGSVASRRRGTNASTSPRPKAGLGLVIQPVPFRARGNSTIVADS</sequence>
<dbReference type="OrthoDB" id="10416106at2759"/>
<feature type="region of interest" description="Disordered" evidence="1">
    <location>
        <begin position="268"/>
        <end position="411"/>
    </location>
</feature>
<reference evidence="3" key="2">
    <citation type="submission" date="2015-01" db="EMBL/GenBank/DDBJ databases">
        <title>Evolutionary Origins and Diversification of the Mycorrhizal Mutualists.</title>
        <authorList>
            <consortium name="DOE Joint Genome Institute"/>
            <consortium name="Mycorrhizal Genomics Consortium"/>
            <person name="Kohler A."/>
            <person name="Kuo A."/>
            <person name="Nagy L.G."/>
            <person name="Floudas D."/>
            <person name="Copeland A."/>
            <person name="Barry K.W."/>
            <person name="Cichocki N."/>
            <person name="Veneault-Fourrey C."/>
            <person name="LaButti K."/>
            <person name="Lindquist E.A."/>
            <person name="Lipzen A."/>
            <person name="Lundell T."/>
            <person name="Morin E."/>
            <person name="Murat C."/>
            <person name="Riley R."/>
            <person name="Ohm R."/>
            <person name="Sun H."/>
            <person name="Tunlid A."/>
            <person name="Henrissat B."/>
            <person name="Grigoriev I.V."/>
            <person name="Hibbett D.S."/>
            <person name="Martin F."/>
        </authorList>
    </citation>
    <scope>NUCLEOTIDE SEQUENCE [LARGE SCALE GENOMIC DNA]</scope>
    <source>
        <strain evidence="3">MUT 4182</strain>
    </source>
</reference>
<evidence type="ECO:0000256" key="1">
    <source>
        <dbReference type="SAM" id="MobiDB-lite"/>
    </source>
</evidence>
<feature type="compositionally biased region" description="Low complexity" evidence="1">
    <location>
        <begin position="104"/>
        <end position="115"/>
    </location>
</feature>